<gene>
    <name evidence="5" type="ORF">WR164_00500</name>
</gene>
<dbReference type="InterPro" id="IPR003439">
    <property type="entry name" value="ABC_transporter-like_ATP-bd"/>
</dbReference>
<sequence>MKIISMKDINKKIGGKQILSNANFELNSKEICALIGPNGAGKTTFLKVLLNLINADTGIVEINDSQMTSKNINYLLPKFGVMLKYPESISKLSINNLFKQHEHYMKVRQVDSTENLLKKVKLNVTLDTEVGKLSLGMKQRLLLALAISSDPTVIILDEPFNGLDVDGVDLFKSILKELREKGKSIIITSHSLSDLNGLVDSVIFLNNGTTLPKISMQVIDKKYNGSIKDYYREVHNND</sequence>
<dbReference type="PANTHER" id="PTHR42939">
    <property type="entry name" value="ABC TRANSPORTER ATP-BINDING PROTEIN ALBC-RELATED"/>
    <property type="match status" value="1"/>
</dbReference>
<evidence type="ECO:0000313" key="6">
    <source>
        <dbReference type="Proteomes" id="UP001144204"/>
    </source>
</evidence>
<proteinExistence type="predicted"/>
<dbReference type="SMART" id="SM00382">
    <property type="entry name" value="AAA"/>
    <property type="match status" value="1"/>
</dbReference>
<comment type="caution">
    <text evidence="5">The sequence shown here is derived from an EMBL/GenBank/DDBJ whole genome shotgun (WGS) entry which is preliminary data.</text>
</comment>
<organism evidence="5 6">
    <name type="scientific">Philodulcilactobacillus myokoensis</name>
    <dbReference type="NCBI Taxonomy" id="2929573"/>
    <lineage>
        <taxon>Bacteria</taxon>
        <taxon>Bacillati</taxon>
        <taxon>Bacillota</taxon>
        <taxon>Bacilli</taxon>
        <taxon>Lactobacillales</taxon>
        <taxon>Lactobacillaceae</taxon>
        <taxon>Philodulcilactobacillus</taxon>
    </lineage>
</organism>
<dbReference type="CDD" id="cd03230">
    <property type="entry name" value="ABC_DR_subfamily_A"/>
    <property type="match status" value="1"/>
</dbReference>
<dbReference type="InterPro" id="IPR051782">
    <property type="entry name" value="ABC_Transporter_VariousFunc"/>
</dbReference>
<dbReference type="EMBL" id="BRPL01000002">
    <property type="protein sequence ID" value="GLB46071.1"/>
    <property type="molecule type" value="Genomic_DNA"/>
</dbReference>
<feature type="domain" description="ABC transporter" evidence="4">
    <location>
        <begin position="4"/>
        <end position="232"/>
    </location>
</feature>
<dbReference type="InterPro" id="IPR027417">
    <property type="entry name" value="P-loop_NTPase"/>
</dbReference>
<dbReference type="PROSITE" id="PS50893">
    <property type="entry name" value="ABC_TRANSPORTER_2"/>
    <property type="match status" value="1"/>
</dbReference>
<evidence type="ECO:0000256" key="2">
    <source>
        <dbReference type="ARBA" id="ARBA00022741"/>
    </source>
</evidence>
<evidence type="ECO:0000313" key="5">
    <source>
        <dbReference type="EMBL" id="GLB46071.1"/>
    </source>
</evidence>
<evidence type="ECO:0000256" key="3">
    <source>
        <dbReference type="ARBA" id="ARBA00022840"/>
    </source>
</evidence>
<dbReference type="InterPro" id="IPR017871">
    <property type="entry name" value="ABC_transporter-like_CS"/>
</dbReference>
<accession>A0A9W6EQI1</accession>
<dbReference type="SUPFAM" id="SSF52540">
    <property type="entry name" value="P-loop containing nucleoside triphosphate hydrolases"/>
    <property type="match status" value="1"/>
</dbReference>
<evidence type="ECO:0000259" key="4">
    <source>
        <dbReference type="PROSITE" id="PS50893"/>
    </source>
</evidence>
<dbReference type="GO" id="GO:0005524">
    <property type="term" value="F:ATP binding"/>
    <property type="evidence" value="ECO:0007669"/>
    <property type="project" value="UniProtKB-KW"/>
</dbReference>
<dbReference type="PANTHER" id="PTHR42939:SF1">
    <property type="entry name" value="ABC TRANSPORTER ATP-BINDING PROTEIN ALBC-RELATED"/>
    <property type="match status" value="1"/>
</dbReference>
<reference evidence="5" key="2">
    <citation type="journal article" date="2023" name="PLoS ONE">
        <title>Philodulcilactobacillus myokoensis gen. nov., sp. nov., a fructophilic, acidophilic, and agar-phobic lactic acid bacterium isolated from fermented vegetable extracts.</title>
        <authorList>
            <person name="Kouya T."/>
            <person name="Ishiyama Y."/>
            <person name="Ohashi S."/>
            <person name="Kumakubo R."/>
            <person name="Yamazaki T."/>
            <person name="Otaki T."/>
        </authorList>
    </citation>
    <scope>NUCLEOTIDE SEQUENCE</scope>
    <source>
        <strain evidence="5">WR16-4</strain>
    </source>
</reference>
<keyword evidence="3 5" id="KW-0067">ATP-binding</keyword>
<dbReference type="AlphaFoldDB" id="A0A9W6EQI1"/>
<reference evidence="5" key="1">
    <citation type="submission" date="2022-07" db="EMBL/GenBank/DDBJ databases">
        <authorList>
            <person name="Kouya T."/>
            <person name="Ishiyama Y."/>
        </authorList>
    </citation>
    <scope>NUCLEOTIDE SEQUENCE</scope>
    <source>
        <strain evidence="5">WR16-4</strain>
    </source>
</reference>
<name>A0A9W6EQI1_9LACO</name>
<dbReference type="InterPro" id="IPR003593">
    <property type="entry name" value="AAA+_ATPase"/>
</dbReference>
<protein>
    <submittedName>
        <fullName evidence="5">ABC transporter ATP-binding protein</fullName>
    </submittedName>
</protein>
<dbReference type="Pfam" id="PF00005">
    <property type="entry name" value="ABC_tran"/>
    <property type="match status" value="1"/>
</dbReference>
<evidence type="ECO:0000256" key="1">
    <source>
        <dbReference type="ARBA" id="ARBA00022448"/>
    </source>
</evidence>
<dbReference type="GO" id="GO:0016887">
    <property type="term" value="F:ATP hydrolysis activity"/>
    <property type="evidence" value="ECO:0007669"/>
    <property type="project" value="InterPro"/>
</dbReference>
<dbReference type="Gene3D" id="3.40.50.300">
    <property type="entry name" value="P-loop containing nucleotide triphosphate hydrolases"/>
    <property type="match status" value="1"/>
</dbReference>
<keyword evidence="2" id="KW-0547">Nucleotide-binding</keyword>
<dbReference type="Proteomes" id="UP001144204">
    <property type="component" value="Unassembled WGS sequence"/>
</dbReference>
<keyword evidence="6" id="KW-1185">Reference proteome</keyword>
<dbReference type="PROSITE" id="PS00211">
    <property type="entry name" value="ABC_TRANSPORTER_1"/>
    <property type="match status" value="1"/>
</dbReference>
<keyword evidence="1" id="KW-0813">Transport</keyword>
<dbReference type="RefSeq" id="WP_286135532.1">
    <property type="nucleotide sequence ID" value="NZ_BRPL01000002.1"/>
</dbReference>